<feature type="signal peptide" evidence="1">
    <location>
        <begin position="1"/>
        <end position="16"/>
    </location>
</feature>
<dbReference type="GO" id="GO:0004867">
    <property type="term" value="F:serine-type endopeptidase inhibitor activity"/>
    <property type="evidence" value="ECO:0007669"/>
    <property type="project" value="InterPro"/>
</dbReference>
<dbReference type="PROSITE" id="PS50279">
    <property type="entry name" value="BPTI_KUNITZ_2"/>
    <property type="match status" value="1"/>
</dbReference>
<feature type="chain" id="PRO_5005517945" evidence="1">
    <location>
        <begin position="17"/>
        <end position="92"/>
    </location>
</feature>
<organism evidence="3">
    <name type="scientific">Ixodes ricinus</name>
    <name type="common">Common tick</name>
    <name type="synonym">Acarus ricinus</name>
    <dbReference type="NCBI Taxonomy" id="34613"/>
    <lineage>
        <taxon>Eukaryota</taxon>
        <taxon>Metazoa</taxon>
        <taxon>Ecdysozoa</taxon>
        <taxon>Arthropoda</taxon>
        <taxon>Chelicerata</taxon>
        <taxon>Arachnida</taxon>
        <taxon>Acari</taxon>
        <taxon>Parasitiformes</taxon>
        <taxon>Ixodida</taxon>
        <taxon>Ixodoidea</taxon>
        <taxon>Ixodidae</taxon>
        <taxon>Ixodinae</taxon>
        <taxon>Ixodes</taxon>
    </lineage>
</organism>
<evidence type="ECO:0000256" key="1">
    <source>
        <dbReference type="SAM" id="SignalP"/>
    </source>
</evidence>
<sequence length="92" mass="9977">MKLLLIAVVFSIHATGFLTTAKARCDPMYNGGYGGLGGANVQPGWSFNSRTNHCEPVMFRSRCPSSLNCFLSKGACEENCDPLTLDFLKGLQ</sequence>
<reference evidence="3" key="1">
    <citation type="submission" date="2012-12" db="EMBL/GenBank/DDBJ databases">
        <title>Identification and characterization of a phenylalanine ammonia-lyase gene family in Isatis indigotica Fort.</title>
        <authorList>
            <person name="Liu Q."/>
            <person name="Chen J."/>
            <person name="Zhou X."/>
            <person name="Di P."/>
            <person name="Xiao Y."/>
            <person name="Xuan H."/>
            <person name="Zhang L."/>
            <person name="Chen W."/>
        </authorList>
    </citation>
    <scope>NUCLEOTIDE SEQUENCE</scope>
    <source>
        <tissue evidence="3">Salivary gland</tissue>
    </source>
</reference>
<dbReference type="InterPro" id="IPR002223">
    <property type="entry name" value="Kunitz_BPTI"/>
</dbReference>
<dbReference type="SUPFAM" id="SSF57362">
    <property type="entry name" value="BPTI-like"/>
    <property type="match status" value="1"/>
</dbReference>
<protein>
    <submittedName>
        <fullName evidence="3">Putative salivary kunitz domain protein</fullName>
    </submittedName>
</protein>
<evidence type="ECO:0000313" key="3">
    <source>
        <dbReference type="EMBL" id="JAA71317.1"/>
    </source>
</evidence>
<dbReference type="EMBL" id="GADI01002491">
    <property type="protein sequence ID" value="JAA71317.1"/>
    <property type="molecule type" value="mRNA"/>
</dbReference>
<dbReference type="AlphaFoldDB" id="A0A0K8RJN8"/>
<keyword evidence="1" id="KW-0732">Signal</keyword>
<name>A0A0K8RJN8_IXORI</name>
<evidence type="ECO:0000259" key="2">
    <source>
        <dbReference type="PROSITE" id="PS50279"/>
    </source>
</evidence>
<dbReference type="Gene3D" id="4.10.410.10">
    <property type="entry name" value="Pancreatic trypsin inhibitor Kunitz domain"/>
    <property type="match status" value="1"/>
</dbReference>
<feature type="domain" description="BPTI/Kunitz inhibitor" evidence="2">
    <location>
        <begin position="25"/>
        <end position="80"/>
    </location>
</feature>
<proteinExistence type="evidence at transcript level"/>
<dbReference type="InterPro" id="IPR036880">
    <property type="entry name" value="Kunitz_BPTI_sf"/>
</dbReference>
<accession>A0A0K8RJN8</accession>